<feature type="domain" description="UPF0033" evidence="2">
    <location>
        <begin position="7"/>
        <end position="31"/>
    </location>
</feature>
<dbReference type="Gene3D" id="3.30.110.40">
    <property type="entry name" value="TusA-like domain"/>
    <property type="match status" value="1"/>
</dbReference>
<dbReference type="SUPFAM" id="SSF64307">
    <property type="entry name" value="SirA-like"/>
    <property type="match status" value="1"/>
</dbReference>
<evidence type="ECO:0000256" key="1">
    <source>
        <dbReference type="ARBA" id="ARBA00008984"/>
    </source>
</evidence>
<proteinExistence type="inferred from homology"/>
<accession>A0A2S5CFY4</accession>
<dbReference type="Pfam" id="PF01206">
    <property type="entry name" value="TusA"/>
    <property type="match status" value="1"/>
</dbReference>
<evidence type="ECO:0000313" key="3">
    <source>
        <dbReference type="EMBL" id="POZ49718.1"/>
    </source>
</evidence>
<dbReference type="InterPro" id="IPR001455">
    <property type="entry name" value="TusA-like"/>
</dbReference>
<dbReference type="InterPro" id="IPR036868">
    <property type="entry name" value="TusA-like_sf"/>
</dbReference>
<name>A0A2S5CFY4_9GAMM</name>
<evidence type="ECO:0000313" key="4">
    <source>
        <dbReference type="Proteomes" id="UP000237423"/>
    </source>
</evidence>
<evidence type="ECO:0000259" key="2">
    <source>
        <dbReference type="PROSITE" id="PS01148"/>
    </source>
</evidence>
<reference evidence="3 4" key="1">
    <citation type="submission" date="2017-11" db="EMBL/GenBank/DDBJ databases">
        <title>Draft Genome Sequence of Methylobacter psychrotolerans Sph1T, an Obligate Methanotroph from Low-Temperature Environments.</title>
        <authorList>
            <person name="Oshkin I.Y."/>
            <person name="Miroshnikov K."/>
            <person name="Belova S.E."/>
            <person name="Korzhenkov A."/>
            <person name="Toshchakov S.V."/>
            <person name="Dedysh S.N."/>
        </authorList>
    </citation>
    <scope>NUCLEOTIDE SEQUENCE [LARGE SCALE GENOMIC DNA]</scope>
    <source>
        <strain evidence="3 4">Sph1</strain>
    </source>
</reference>
<dbReference type="PANTHER" id="PTHR33279">
    <property type="entry name" value="SULFUR CARRIER PROTEIN YEDF-RELATED"/>
    <property type="match status" value="1"/>
</dbReference>
<keyword evidence="3" id="KW-0808">Transferase</keyword>
<organism evidence="3 4">
    <name type="scientific">Methylovulum psychrotolerans</name>
    <dbReference type="NCBI Taxonomy" id="1704499"/>
    <lineage>
        <taxon>Bacteria</taxon>
        <taxon>Pseudomonadati</taxon>
        <taxon>Pseudomonadota</taxon>
        <taxon>Gammaproteobacteria</taxon>
        <taxon>Methylococcales</taxon>
        <taxon>Methylococcaceae</taxon>
        <taxon>Methylovulum</taxon>
    </lineage>
</organism>
<dbReference type="AlphaFoldDB" id="A0A2S5CFY4"/>
<dbReference type="CDD" id="cd00291">
    <property type="entry name" value="SirA_YedF_YeeD"/>
    <property type="match status" value="1"/>
</dbReference>
<dbReference type="GO" id="GO:0016740">
    <property type="term" value="F:transferase activity"/>
    <property type="evidence" value="ECO:0007669"/>
    <property type="project" value="UniProtKB-KW"/>
</dbReference>
<protein>
    <submittedName>
        <fullName evidence="3">Sulfurtransferase TusA family protein</fullName>
    </submittedName>
</protein>
<dbReference type="PROSITE" id="PS01148">
    <property type="entry name" value="UPF0033"/>
    <property type="match status" value="1"/>
</dbReference>
<sequence>MRYDRTLDTRGQTCPLPVISLKKMMRTCDDNIIVRVICADNEVLQDILSYMDKCGLELINNDICADNKIAYVQKRKG</sequence>
<dbReference type="EMBL" id="PGFZ01000027">
    <property type="protein sequence ID" value="POZ49718.1"/>
    <property type="molecule type" value="Genomic_DNA"/>
</dbReference>
<dbReference type="RefSeq" id="WP_103975906.1">
    <property type="nucleotide sequence ID" value="NZ_PGFZ01000027.1"/>
</dbReference>
<dbReference type="Proteomes" id="UP000237423">
    <property type="component" value="Unassembled WGS sequence"/>
</dbReference>
<comment type="caution">
    <text evidence="3">The sequence shown here is derived from an EMBL/GenBank/DDBJ whole genome shotgun (WGS) entry which is preliminary data.</text>
</comment>
<comment type="similarity">
    <text evidence="1">Belongs to the sulfur carrier protein TusA family.</text>
</comment>
<gene>
    <name evidence="3" type="ORF">AADEFJLK_04518</name>
</gene>
<dbReference type="PANTHER" id="PTHR33279:SF2">
    <property type="entry name" value="SULFUR CARRIER PROTEIN TUSA"/>
    <property type="match status" value="1"/>
</dbReference>